<dbReference type="PANTHER" id="PTHR30093">
    <property type="entry name" value="GENERAL SECRETION PATHWAY PROTEIN G"/>
    <property type="match status" value="1"/>
</dbReference>
<dbReference type="AlphaFoldDB" id="A0A7W9SP64"/>
<dbReference type="NCBIfam" id="TIGR02532">
    <property type="entry name" value="IV_pilin_GFxxxE"/>
    <property type="match status" value="1"/>
</dbReference>
<evidence type="ECO:0000313" key="4">
    <source>
        <dbReference type="Proteomes" id="UP000520814"/>
    </source>
</evidence>
<dbReference type="EMBL" id="JACHGW010000002">
    <property type="protein sequence ID" value="MBB6050247.1"/>
    <property type="molecule type" value="Genomic_DNA"/>
</dbReference>
<reference evidence="3 4" key="1">
    <citation type="submission" date="2020-08" db="EMBL/GenBank/DDBJ databases">
        <title>Genomic Encyclopedia of Type Strains, Phase IV (KMG-IV): sequencing the most valuable type-strain genomes for metagenomic binning, comparative biology and taxonomic classification.</title>
        <authorList>
            <person name="Goeker M."/>
        </authorList>
    </citation>
    <scope>NUCLEOTIDE SEQUENCE [LARGE SCALE GENOMIC DNA]</scope>
    <source>
        <strain evidence="3 4">DSM 23562</strain>
    </source>
</reference>
<keyword evidence="1" id="KW-0472">Membrane</keyword>
<keyword evidence="1" id="KW-0812">Transmembrane</keyword>
<accession>A0A7W9SP64</accession>
<name>A0A7W9SP64_ARMRO</name>
<keyword evidence="1" id="KW-1133">Transmembrane helix</keyword>
<evidence type="ECO:0000259" key="2">
    <source>
        <dbReference type="Pfam" id="PF07596"/>
    </source>
</evidence>
<dbReference type="Pfam" id="PF07596">
    <property type="entry name" value="SBP_bac_10"/>
    <property type="match status" value="1"/>
</dbReference>
<sequence length="300" mass="31880">MKNQRSTKHVFTLIELLVVIAIIAILAAILFPVFAQAREKARAISCLSNLRQIGMATMQYIQDYDETYPLGYVWKDGGSDSEWGGTMYTISLGPYLQKLGAVGSDVVNSGLTTGSIFVCPSAGKPNKNPDGNPFSPANLIGQSYSMNKSALTGNAWTSIRQSDGSNLNLFMPVSLSSLNQPASLVAFADSAVIQAGNVTAQGGGACASQSASDASANCGPFNNLTPEAWKPISDRAAAWDFDVPGNNTGNGDYGRGRRPYGRHMNKINCVFADGHAKAVNANSLRAKVGSADDIWHNYTN</sequence>
<keyword evidence="4" id="KW-1185">Reference proteome</keyword>
<dbReference type="Proteomes" id="UP000520814">
    <property type="component" value="Unassembled WGS sequence"/>
</dbReference>
<feature type="transmembrane region" description="Helical" evidence="1">
    <location>
        <begin position="12"/>
        <end position="35"/>
    </location>
</feature>
<dbReference type="RefSeq" id="WP_184194841.1">
    <property type="nucleotide sequence ID" value="NZ_JACHGW010000002.1"/>
</dbReference>
<dbReference type="InterPro" id="IPR045584">
    <property type="entry name" value="Pilin-like"/>
</dbReference>
<dbReference type="PANTHER" id="PTHR30093:SF2">
    <property type="entry name" value="TYPE II SECRETION SYSTEM PROTEIN H"/>
    <property type="match status" value="1"/>
</dbReference>
<protein>
    <submittedName>
        <fullName evidence="3">Prepilin-type N-terminal cleavage/methylation domain-containing protein/prepilin-type processing-associated H-X9-DG protein</fullName>
    </submittedName>
</protein>
<dbReference type="SUPFAM" id="SSF54523">
    <property type="entry name" value="Pili subunits"/>
    <property type="match status" value="1"/>
</dbReference>
<feature type="domain" description="DUF1559" evidence="2">
    <location>
        <begin position="36"/>
        <end position="161"/>
    </location>
</feature>
<evidence type="ECO:0000313" key="3">
    <source>
        <dbReference type="EMBL" id="MBB6050247.1"/>
    </source>
</evidence>
<comment type="caution">
    <text evidence="3">The sequence shown here is derived from an EMBL/GenBank/DDBJ whole genome shotgun (WGS) entry which is preliminary data.</text>
</comment>
<gene>
    <name evidence="3" type="ORF">HNQ39_002038</name>
</gene>
<evidence type="ECO:0000256" key="1">
    <source>
        <dbReference type="SAM" id="Phobius"/>
    </source>
</evidence>
<dbReference type="InterPro" id="IPR011453">
    <property type="entry name" value="DUF1559"/>
</dbReference>
<dbReference type="Gene3D" id="3.30.700.10">
    <property type="entry name" value="Glycoprotein, Type 4 Pilin"/>
    <property type="match status" value="1"/>
</dbReference>
<proteinExistence type="predicted"/>
<dbReference type="InterPro" id="IPR012902">
    <property type="entry name" value="N_methyl_site"/>
</dbReference>
<organism evidence="3 4">
    <name type="scientific">Armatimonas rosea</name>
    <dbReference type="NCBI Taxonomy" id="685828"/>
    <lineage>
        <taxon>Bacteria</taxon>
        <taxon>Bacillati</taxon>
        <taxon>Armatimonadota</taxon>
        <taxon>Armatimonadia</taxon>
        <taxon>Armatimonadales</taxon>
        <taxon>Armatimonadaceae</taxon>
        <taxon>Armatimonas</taxon>
    </lineage>
</organism>